<evidence type="ECO:0000313" key="2">
    <source>
        <dbReference type="Proteomes" id="UP000611500"/>
    </source>
</evidence>
<evidence type="ECO:0000313" key="1">
    <source>
        <dbReference type="EMBL" id="GHG86566.1"/>
    </source>
</evidence>
<dbReference type="AlphaFoldDB" id="A0A8J3H726"/>
<gene>
    <name evidence="1" type="ORF">GCM10010961_14280</name>
</gene>
<sequence>MLDQAKAKRAISAFFNTHKACMKATLVKSKGGKIYELYCLARTLEWLRSTYGVSIRLANGTVVNFKASPGNIDRSRSFFVVAKHGKLLELHTDIQVQTLGASMIGGWIGKSGYHEIDLVLIDPSVHDGDMPQHSDVVLGVECKSNAKFEKGIVKQVLGIRRELSLLSQPTTHELDRTFGPATHIRGYSPCVNANPASLYWLTYIDQSGDDYAGSPGFFSIEFKHWQP</sequence>
<comment type="caution">
    <text evidence="1">The sequence shown here is derived from an EMBL/GenBank/DDBJ whole genome shotgun (WGS) entry which is preliminary data.</text>
</comment>
<keyword evidence="2" id="KW-1185">Reference proteome</keyword>
<accession>A0A8J3H726</accession>
<protein>
    <submittedName>
        <fullName evidence="1">Uncharacterized protein</fullName>
    </submittedName>
</protein>
<name>A0A8J3H726_9RHOB</name>
<reference evidence="1" key="1">
    <citation type="journal article" date="2014" name="Int. J. Syst. Evol. Microbiol.">
        <title>Complete genome sequence of Corynebacterium casei LMG S-19264T (=DSM 44701T), isolated from a smear-ripened cheese.</title>
        <authorList>
            <consortium name="US DOE Joint Genome Institute (JGI-PGF)"/>
            <person name="Walter F."/>
            <person name="Albersmeier A."/>
            <person name="Kalinowski J."/>
            <person name="Ruckert C."/>
        </authorList>
    </citation>
    <scope>NUCLEOTIDE SEQUENCE</scope>
    <source>
        <strain evidence="1">CGMCC 1.7081</strain>
    </source>
</reference>
<dbReference type="Proteomes" id="UP000611500">
    <property type="component" value="Unassembled WGS sequence"/>
</dbReference>
<reference evidence="1" key="2">
    <citation type="submission" date="2020-09" db="EMBL/GenBank/DDBJ databases">
        <authorList>
            <person name="Sun Q."/>
            <person name="Zhou Y."/>
        </authorList>
    </citation>
    <scope>NUCLEOTIDE SEQUENCE</scope>
    <source>
        <strain evidence="1">CGMCC 1.7081</strain>
    </source>
</reference>
<proteinExistence type="predicted"/>
<organism evidence="1 2">
    <name type="scientific">Pseudodonghicola xiamenensis</name>
    <dbReference type="NCBI Taxonomy" id="337702"/>
    <lineage>
        <taxon>Bacteria</taxon>
        <taxon>Pseudomonadati</taxon>
        <taxon>Pseudomonadota</taxon>
        <taxon>Alphaproteobacteria</taxon>
        <taxon>Rhodobacterales</taxon>
        <taxon>Paracoccaceae</taxon>
        <taxon>Pseudodonghicola</taxon>
    </lineage>
</organism>
<dbReference type="EMBL" id="BNAP01000004">
    <property type="protein sequence ID" value="GHG86566.1"/>
    <property type="molecule type" value="Genomic_DNA"/>
</dbReference>